<dbReference type="CDD" id="cd01439">
    <property type="entry name" value="TCCD_inducible_PARP_like"/>
    <property type="match status" value="1"/>
</dbReference>
<evidence type="ECO:0000313" key="16">
    <source>
        <dbReference type="Ensembl" id="ENSGACP00000051790.1"/>
    </source>
</evidence>
<accession>A0AAQ4QLE4</accession>
<feature type="compositionally biased region" description="Polar residues" evidence="12">
    <location>
        <begin position="863"/>
        <end position="888"/>
    </location>
</feature>
<reference evidence="16" key="3">
    <citation type="submission" date="2025-09" db="UniProtKB">
        <authorList>
            <consortium name="Ensembl"/>
        </authorList>
    </citation>
    <scope>IDENTIFICATION</scope>
</reference>
<evidence type="ECO:0000259" key="13">
    <source>
        <dbReference type="PROSITE" id="PS50103"/>
    </source>
</evidence>
<dbReference type="GO" id="GO:0005634">
    <property type="term" value="C:nucleus"/>
    <property type="evidence" value="ECO:0007669"/>
    <property type="project" value="UniProtKB-SubCell"/>
</dbReference>
<dbReference type="GO" id="GO:1990404">
    <property type="term" value="F:NAD+-protein mono-ADP-ribosyltransferase activity"/>
    <property type="evidence" value="ECO:0007669"/>
    <property type="project" value="TreeGrafter"/>
</dbReference>
<dbReference type="SUPFAM" id="SSF56399">
    <property type="entry name" value="ADP-ribosylation"/>
    <property type="match status" value="1"/>
</dbReference>
<dbReference type="PANTHER" id="PTHR45740">
    <property type="entry name" value="POLY [ADP-RIBOSE] POLYMERASE"/>
    <property type="match status" value="1"/>
</dbReference>
<feature type="zinc finger region" description="C3H1-type" evidence="11">
    <location>
        <begin position="383"/>
        <end position="411"/>
    </location>
</feature>
<sequence>MDSEILKFICDNQGAVDTSYLTCNLGSGEAINDVISNQEKFAMCCPFGQQKVVARTELKMCKVRDCDGFLCGLHLCKRFLFTGSCLANHGRLAFKFSHQLDSDHNMRMLKLHELESLNLTQLRTLLLQNDNWLLPSICHNYNNGDGEFGRCGDGLGCKRMHICEKYMNRDCSCVKNHDFNAPQPHKNLEERGVPDDLIPSLRSVYGNILAMKYNDRKGDRGMSSTVNDGSGDNGGNSEQRQGYRGRGGCRGNRGNRGNRGSRGSRGQRGCSGNRGDHGNDLLRQQTSSPDDIGDDIDFDVLDLYSEDGLNEVRQPLDFFARKLSDDAQNRKQNPKNTSTAAKGSGGPPGSQAGSSADIPGAVKDHETKGASAPGGLQRPRPVRDKTEICLYFVKGRCIHDDERCFKVHFKMPYKWEVREFDRWTDLPDNEAIEKDYCDPAKTYSAGITPVHFDTMTRGSDKVRRLSTANSLLEPTFIHTTEWLWYWEDEFGKWNVYASALHTGADGRSVADTDSATLEQKFLSNDKDVVNFTAGSQSYSLSFQDMMQTNTRYNTKRVVKRRPKFASAVDVRTQRLRRPLVQPAFSTIPNNWDKTQIPETGYKRVPLLRLSDDFKELESLFRKTMRGFDIVKIERIQNKALWDVFQWQKNQMKNNNNGKNVSEKQLFHGTDPKYVDGICHTNFDWRICGLNGTVFGQGSYFARDAKYSHCYTGDSDVRSMFVSRVLVGDYTKGNSSYRRPPSKDGGDINFYHSCVDDVLDPSIFVVFEKFQIYPEYLLQYKAAHPLVDRLSGYTSVPPPRSYQPTVSTASLRPSASVSPPSAASYRPSASVSPPSAASYRPSASVSPPSAASLRPSASVPPLSTPSYDFSTTSYQRSNSTSIARKSSSPPLKKNDSCVIA</sequence>
<keyword evidence="17" id="KW-1185">Reference proteome</keyword>
<dbReference type="Gene3D" id="3.30.720.50">
    <property type="match status" value="1"/>
</dbReference>
<keyword evidence="5 11" id="KW-0479">Metal-binding</keyword>
<dbReference type="InterPro" id="IPR000571">
    <property type="entry name" value="Znf_CCCH"/>
</dbReference>
<dbReference type="InterPro" id="IPR051712">
    <property type="entry name" value="ARTD-AVP"/>
</dbReference>
<evidence type="ECO:0000259" key="14">
    <source>
        <dbReference type="PROSITE" id="PS50918"/>
    </source>
</evidence>
<keyword evidence="6" id="KW-0677">Repeat</keyword>
<evidence type="ECO:0000256" key="8">
    <source>
        <dbReference type="ARBA" id="ARBA00022833"/>
    </source>
</evidence>
<feature type="region of interest" description="Disordered" evidence="12">
    <location>
        <begin position="793"/>
        <end position="899"/>
    </location>
</feature>
<evidence type="ECO:0000256" key="6">
    <source>
        <dbReference type="ARBA" id="ARBA00022737"/>
    </source>
</evidence>
<feature type="region of interest" description="Disordered" evidence="12">
    <location>
        <begin position="324"/>
        <end position="380"/>
    </location>
</feature>
<dbReference type="SUPFAM" id="SSF117839">
    <property type="entry name" value="WWE domain"/>
    <property type="match status" value="1"/>
</dbReference>
<feature type="region of interest" description="Disordered" evidence="12">
    <location>
        <begin position="216"/>
        <end position="294"/>
    </location>
</feature>
<keyword evidence="7 11" id="KW-0863">Zinc-finger</keyword>
<evidence type="ECO:0000256" key="12">
    <source>
        <dbReference type="SAM" id="MobiDB-lite"/>
    </source>
</evidence>
<dbReference type="Proteomes" id="UP000007635">
    <property type="component" value="Chromosome IV"/>
</dbReference>
<protein>
    <submittedName>
        <fullName evidence="16">Uncharacterized protein</fullName>
    </submittedName>
</protein>
<feature type="compositionally biased region" description="Low complexity" evidence="12">
    <location>
        <begin position="808"/>
        <end position="860"/>
    </location>
</feature>
<reference evidence="16 17" key="1">
    <citation type="journal article" date="2021" name="G3 (Bethesda)">
        <title>Improved contiguity of the threespine stickleback genome using long-read sequencing.</title>
        <authorList>
            <person name="Nath S."/>
            <person name="Shaw D.E."/>
            <person name="White M.A."/>
        </authorList>
    </citation>
    <scope>NUCLEOTIDE SEQUENCE [LARGE SCALE GENOMIC DNA]</scope>
    <source>
        <strain evidence="16 17">Lake Benthic</strain>
    </source>
</reference>
<dbReference type="Pfam" id="PF23466">
    <property type="entry name" value="WWE_4"/>
    <property type="match status" value="1"/>
</dbReference>
<evidence type="ECO:0000256" key="7">
    <source>
        <dbReference type="ARBA" id="ARBA00022771"/>
    </source>
</evidence>
<name>A0AAQ4QLE4_GASAC</name>
<organism evidence="16 17">
    <name type="scientific">Gasterosteus aculeatus aculeatus</name>
    <name type="common">three-spined stickleback</name>
    <dbReference type="NCBI Taxonomy" id="481459"/>
    <lineage>
        <taxon>Eukaryota</taxon>
        <taxon>Metazoa</taxon>
        <taxon>Chordata</taxon>
        <taxon>Craniata</taxon>
        <taxon>Vertebrata</taxon>
        <taxon>Euteleostomi</taxon>
        <taxon>Actinopterygii</taxon>
        <taxon>Neopterygii</taxon>
        <taxon>Teleostei</taxon>
        <taxon>Neoteleostei</taxon>
        <taxon>Acanthomorphata</taxon>
        <taxon>Eupercaria</taxon>
        <taxon>Perciformes</taxon>
        <taxon>Cottioidei</taxon>
        <taxon>Gasterosteales</taxon>
        <taxon>Gasterosteidae</taxon>
        <taxon>Gasterosteus</taxon>
    </lineage>
</organism>
<dbReference type="Pfam" id="PF25261">
    <property type="entry name" value="zf-CCCH_PARP12"/>
    <property type="match status" value="1"/>
</dbReference>
<dbReference type="PROSITE" id="PS51059">
    <property type="entry name" value="PARP_CATALYTIC"/>
    <property type="match status" value="1"/>
</dbReference>
<dbReference type="PANTHER" id="PTHR45740:SF15">
    <property type="entry name" value="ZINC FINGER CCCH TYPE DOMAIN CONTAINING 1-LIKE"/>
    <property type="match status" value="1"/>
</dbReference>
<feature type="domain" description="WWE" evidence="14">
    <location>
        <begin position="470"/>
        <end position="560"/>
    </location>
</feature>
<reference evidence="16" key="2">
    <citation type="submission" date="2025-08" db="UniProtKB">
        <authorList>
            <consortium name="Ensembl"/>
        </authorList>
    </citation>
    <scope>IDENTIFICATION</scope>
</reference>
<evidence type="ECO:0000256" key="2">
    <source>
        <dbReference type="ARBA" id="ARBA00004496"/>
    </source>
</evidence>
<comment type="similarity">
    <text evidence="10">Belongs to the ARTD/PARP family.</text>
</comment>
<feature type="compositionally biased region" description="Low complexity" evidence="12">
    <location>
        <begin position="227"/>
        <end position="242"/>
    </location>
</feature>
<keyword evidence="3" id="KW-0963">Cytoplasm</keyword>
<dbReference type="InterPro" id="IPR037197">
    <property type="entry name" value="WWE_dom_sf"/>
</dbReference>
<keyword evidence="9" id="KW-0539">Nucleus</keyword>
<dbReference type="PROSITE" id="PS50103">
    <property type="entry name" value="ZF_C3H1"/>
    <property type="match status" value="1"/>
</dbReference>
<evidence type="ECO:0000256" key="10">
    <source>
        <dbReference type="ARBA" id="ARBA00024347"/>
    </source>
</evidence>
<evidence type="ECO:0000256" key="4">
    <source>
        <dbReference type="ARBA" id="ARBA00022553"/>
    </source>
</evidence>
<comment type="subcellular location">
    <subcellularLocation>
        <location evidence="2">Cytoplasm</location>
    </subcellularLocation>
    <subcellularLocation>
        <location evidence="1">Nucleus</location>
    </subcellularLocation>
</comment>
<dbReference type="Gene3D" id="3.90.228.10">
    <property type="match status" value="1"/>
</dbReference>
<dbReference type="InterPro" id="IPR057602">
    <property type="entry name" value="Zfn-CCCH_PARP12"/>
</dbReference>
<evidence type="ECO:0000259" key="15">
    <source>
        <dbReference type="PROSITE" id="PS51059"/>
    </source>
</evidence>
<dbReference type="GO" id="GO:0005737">
    <property type="term" value="C:cytoplasm"/>
    <property type="evidence" value="ECO:0007669"/>
    <property type="project" value="UniProtKB-SubCell"/>
</dbReference>
<dbReference type="Ensembl" id="ENSGACT00000044720.1">
    <property type="protein sequence ID" value="ENSGACP00000051790.1"/>
    <property type="gene ID" value="ENSGACG00000019123.2"/>
</dbReference>
<keyword evidence="4" id="KW-0597">Phosphoprotein</keyword>
<evidence type="ECO:0000256" key="5">
    <source>
        <dbReference type="ARBA" id="ARBA00022723"/>
    </source>
</evidence>
<evidence type="ECO:0000256" key="1">
    <source>
        <dbReference type="ARBA" id="ARBA00004123"/>
    </source>
</evidence>
<keyword evidence="8 11" id="KW-0862">Zinc</keyword>
<evidence type="ECO:0000313" key="17">
    <source>
        <dbReference type="Proteomes" id="UP000007635"/>
    </source>
</evidence>
<dbReference type="PROSITE" id="PS50918">
    <property type="entry name" value="WWE"/>
    <property type="match status" value="1"/>
</dbReference>
<proteinExistence type="inferred from homology"/>
<dbReference type="GO" id="GO:0003950">
    <property type="term" value="F:NAD+ poly-ADP-ribosyltransferase activity"/>
    <property type="evidence" value="ECO:0007669"/>
    <property type="project" value="InterPro"/>
</dbReference>
<evidence type="ECO:0000256" key="3">
    <source>
        <dbReference type="ARBA" id="ARBA00022490"/>
    </source>
</evidence>
<dbReference type="GO" id="GO:0008270">
    <property type="term" value="F:zinc ion binding"/>
    <property type="evidence" value="ECO:0007669"/>
    <property type="project" value="UniProtKB-KW"/>
</dbReference>
<feature type="domain" description="PARP catalytic" evidence="15">
    <location>
        <begin position="587"/>
        <end position="801"/>
    </location>
</feature>
<dbReference type="GeneTree" id="ENSGT00940000154649"/>
<dbReference type="Pfam" id="PF02825">
    <property type="entry name" value="WWE"/>
    <property type="match status" value="1"/>
</dbReference>
<dbReference type="InterPro" id="IPR004170">
    <property type="entry name" value="WWE_dom"/>
</dbReference>
<dbReference type="AlphaFoldDB" id="A0AAQ4QLE4"/>
<evidence type="ECO:0000256" key="11">
    <source>
        <dbReference type="PROSITE-ProRule" id="PRU00723"/>
    </source>
</evidence>
<evidence type="ECO:0000256" key="9">
    <source>
        <dbReference type="ARBA" id="ARBA00023242"/>
    </source>
</evidence>
<dbReference type="InterPro" id="IPR012317">
    <property type="entry name" value="Poly(ADP-ribose)pol_cat_dom"/>
</dbReference>
<feature type="domain" description="C3H1-type" evidence="13">
    <location>
        <begin position="383"/>
        <end position="411"/>
    </location>
</feature>
<dbReference type="Pfam" id="PF00644">
    <property type="entry name" value="PARP"/>
    <property type="match status" value="1"/>
</dbReference>